<evidence type="ECO:0000256" key="5">
    <source>
        <dbReference type="ARBA" id="ARBA00023136"/>
    </source>
</evidence>
<evidence type="ECO:0000256" key="3">
    <source>
        <dbReference type="ARBA" id="ARBA00022692"/>
    </source>
</evidence>
<proteinExistence type="inferred from homology"/>
<keyword evidence="3 6" id="KW-0812">Transmembrane</keyword>
<gene>
    <name evidence="8" type="ORF">DEM27_08465</name>
</gene>
<dbReference type="AlphaFoldDB" id="A0A2U2DSX6"/>
<feature type="domain" description="EamA" evidence="7">
    <location>
        <begin position="12"/>
        <end position="143"/>
    </location>
</feature>
<dbReference type="Proteomes" id="UP000245252">
    <property type="component" value="Unassembled WGS sequence"/>
</dbReference>
<evidence type="ECO:0000256" key="4">
    <source>
        <dbReference type="ARBA" id="ARBA00022989"/>
    </source>
</evidence>
<evidence type="ECO:0000259" key="7">
    <source>
        <dbReference type="Pfam" id="PF00892"/>
    </source>
</evidence>
<keyword evidence="9" id="KW-1185">Reference proteome</keyword>
<feature type="transmembrane region" description="Helical" evidence="6">
    <location>
        <begin position="253"/>
        <end position="273"/>
    </location>
</feature>
<dbReference type="InterPro" id="IPR037185">
    <property type="entry name" value="EmrE-like"/>
</dbReference>
<evidence type="ECO:0000256" key="1">
    <source>
        <dbReference type="ARBA" id="ARBA00004141"/>
    </source>
</evidence>
<keyword evidence="5 6" id="KW-0472">Membrane</keyword>
<comment type="similarity">
    <text evidence="2">Belongs to the EamA transporter family.</text>
</comment>
<protein>
    <submittedName>
        <fullName evidence="8">EamA/RhaT family transporter</fullName>
    </submittedName>
</protein>
<keyword evidence="4 6" id="KW-1133">Transmembrane helix</keyword>
<feature type="domain" description="EamA" evidence="7">
    <location>
        <begin position="159"/>
        <end position="294"/>
    </location>
</feature>
<dbReference type="PANTHER" id="PTHR32322:SF2">
    <property type="entry name" value="EAMA DOMAIN-CONTAINING PROTEIN"/>
    <property type="match status" value="1"/>
</dbReference>
<feature type="transmembrane region" description="Helical" evidence="6">
    <location>
        <begin position="188"/>
        <end position="211"/>
    </location>
</feature>
<feature type="transmembrane region" description="Helical" evidence="6">
    <location>
        <begin position="12"/>
        <end position="32"/>
    </location>
</feature>
<evidence type="ECO:0000313" key="9">
    <source>
        <dbReference type="Proteomes" id="UP000245252"/>
    </source>
</evidence>
<feature type="transmembrane region" description="Helical" evidence="6">
    <location>
        <begin position="38"/>
        <end position="57"/>
    </location>
</feature>
<dbReference type="OrthoDB" id="4167046at2"/>
<dbReference type="PANTHER" id="PTHR32322">
    <property type="entry name" value="INNER MEMBRANE TRANSPORTER"/>
    <property type="match status" value="1"/>
</dbReference>
<reference evidence="8 9" key="1">
    <citation type="submission" date="2018-05" db="EMBL/GenBank/DDBJ databases">
        <title>The draft genome of strain NS-104.</title>
        <authorList>
            <person name="Hang P."/>
            <person name="Jiang J."/>
        </authorList>
    </citation>
    <scope>NUCLEOTIDE SEQUENCE [LARGE SCALE GENOMIC DNA]</scope>
    <source>
        <strain evidence="8 9">NS-104</strain>
    </source>
</reference>
<feature type="transmembrane region" description="Helical" evidence="6">
    <location>
        <begin position="73"/>
        <end position="93"/>
    </location>
</feature>
<feature type="transmembrane region" description="Helical" evidence="6">
    <location>
        <begin position="279"/>
        <end position="298"/>
    </location>
</feature>
<name>A0A2U2DSX6_9HYPH</name>
<evidence type="ECO:0000256" key="2">
    <source>
        <dbReference type="ARBA" id="ARBA00007362"/>
    </source>
</evidence>
<dbReference type="RefSeq" id="WP_109457796.1">
    <property type="nucleotide sequence ID" value="NZ_QFBC01000003.1"/>
</dbReference>
<dbReference type="InterPro" id="IPR050638">
    <property type="entry name" value="AA-Vitamin_Transporters"/>
</dbReference>
<comment type="subcellular location">
    <subcellularLocation>
        <location evidence="1">Membrane</location>
        <topology evidence="1">Multi-pass membrane protein</topology>
    </subcellularLocation>
</comment>
<dbReference type="Pfam" id="PF00892">
    <property type="entry name" value="EamA"/>
    <property type="match status" value="2"/>
</dbReference>
<evidence type="ECO:0000256" key="6">
    <source>
        <dbReference type="SAM" id="Phobius"/>
    </source>
</evidence>
<feature type="transmembrane region" description="Helical" evidence="6">
    <location>
        <begin position="156"/>
        <end position="176"/>
    </location>
</feature>
<dbReference type="InterPro" id="IPR000620">
    <property type="entry name" value="EamA_dom"/>
</dbReference>
<evidence type="ECO:0000313" key="8">
    <source>
        <dbReference type="EMBL" id="PWE56420.1"/>
    </source>
</evidence>
<feature type="transmembrane region" description="Helical" evidence="6">
    <location>
        <begin position="223"/>
        <end position="241"/>
    </location>
</feature>
<sequence>MTTSTARPIDWLIFILAAVFFSSNLIFGRGISADVGPFITAFLRWSGAALFLLPFVYRDRQESLPFMRRHTGIWLLLGFLGMGVCGGGVYWSLKFTTASNATLIYTTSSLFIILLERVLRGRPISWREIAGMVIAFAGVTVIVLKGDWRAALHFRFNVGDLGILAAAIAWAAYSLLLRRPEVRRLAPLSLFGTVCLAGALLLAPVALYEAAAGGPLPDSLFDWTRIAGIIVFASLLAFSCFQHAVRVLGASTAGLSLYLMPPISIMLAAIFLGESFETYHAAGIVLVMGGVILATAPLPRRSQAM</sequence>
<comment type="caution">
    <text evidence="8">The sequence shown here is derived from an EMBL/GenBank/DDBJ whole genome shotgun (WGS) entry which is preliminary data.</text>
</comment>
<organism evidence="8 9">
    <name type="scientific">Metarhizobium album</name>
    <dbReference type="NCBI Taxonomy" id="2182425"/>
    <lineage>
        <taxon>Bacteria</taxon>
        <taxon>Pseudomonadati</taxon>
        <taxon>Pseudomonadota</taxon>
        <taxon>Alphaproteobacteria</taxon>
        <taxon>Hyphomicrobiales</taxon>
        <taxon>Rhizobiaceae</taxon>
        <taxon>Metarhizobium</taxon>
    </lineage>
</organism>
<dbReference type="GO" id="GO:0016020">
    <property type="term" value="C:membrane"/>
    <property type="evidence" value="ECO:0007669"/>
    <property type="project" value="UniProtKB-SubCell"/>
</dbReference>
<feature type="transmembrane region" description="Helical" evidence="6">
    <location>
        <begin position="99"/>
        <end position="119"/>
    </location>
</feature>
<feature type="transmembrane region" description="Helical" evidence="6">
    <location>
        <begin position="126"/>
        <end position="144"/>
    </location>
</feature>
<dbReference type="EMBL" id="QFBC01000003">
    <property type="protein sequence ID" value="PWE56420.1"/>
    <property type="molecule type" value="Genomic_DNA"/>
</dbReference>
<dbReference type="SUPFAM" id="SSF103481">
    <property type="entry name" value="Multidrug resistance efflux transporter EmrE"/>
    <property type="match status" value="2"/>
</dbReference>
<accession>A0A2U2DSX6</accession>